<evidence type="ECO:0008006" key="4">
    <source>
        <dbReference type="Google" id="ProtNLM"/>
    </source>
</evidence>
<keyword evidence="3" id="KW-1185">Reference proteome</keyword>
<name>A0A8H6LYB8_9AGAR</name>
<dbReference type="Proteomes" id="UP000521943">
    <property type="component" value="Unassembled WGS sequence"/>
</dbReference>
<evidence type="ECO:0000313" key="2">
    <source>
        <dbReference type="EMBL" id="KAF6747350.1"/>
    </source>
</evidence>
<comment type="caution">
    <text evidence="2">The sequence shown here is derived from an EMBL/GenBank/DDBJ whole genome shotgun (WGS) entry which is preliminary data.</text>
</comment>
<dbReference type="EMBL" id="JACGCI010000082">
    <property type="protein sequence ID" value="KAF6747350.1"/>
    <property type="molecule type" value="Genomic_DNA"/>
</dbReference>
<evidence type="ECO:0000256" key="1">
    <source>
        <dbReference type="SAM" id="MobiDB-lite"/>
    </source>
</evidence>
<proteinExistence type="predicted"/>
<dbReference type="AlphaFoldDB" id="A0A8H6LYB8"/>
<dbReference type="OrthoDB" id="2938294at2759"/>
<protein>
    <recommendedName>
        <fullName evidence="4">BTB domain-containing protein</fullName>
    </recommendedName>
</protein>
<feature type="region of interest" description="Disordered" evidence="1">
    <location>
        <begin position="288"/>
        <end position="316"/>
    </location>
</feature>
<reference evidence="2 3" key="1">
    <citation type="submission" date="2020-07" db="EMBL/GenBank/DDBJ databases">
        <title>Comparative genomics of pyrophilous fungi reveals a link between fire events and developmental genes.</title>
        <authorList>
            <consortium name="DOE Joint Genome Institute"/>
            <person name="Steindorff A.S."/>
            <person name="Carver A."/>
            <person name="Calhoun S."/>
            <person name="Stillman K."/>
            <person name="Liu H."/>
            <person name="Lipzen A."/>
            <person name="Pangilinan J."/>
            <person name="Labutti K."/>
            <person name="Bruns T.D."/>
            <person name="Grigoriev I.V."/>
        </authorList>
    </citation>
    <scope>NUCLEOTIDE SEQUENCE [LARGE SCALE GENOMIC DNA]</scope>
    <source>
        <strain evidence="2 3">CBS 144469</strain>
    </source>
</reference>
<sequence>MTTTSHDMTQTACLLPSNADEEYYWDFVTFSVDDVLYRVPKYRFMNGSETFASEYGLDQDQGSEEEHAGVDDSSPDAVKTLDVAAADFRALLKVLYPKTDKASHQELSLFKDEWLAVLKLSSRWKFNSVRKLAIERLSLLSEMEPSERIRLGREYAVKSWLSSAYEELVTRKAVISNDEVKSIGWETINELWAVREMWRAHTACTCSTQVSLDLVIQDTFSAEFDGIGELQQQFWTLQEREEYVTHKAIEEAEQEEAAKWLAENFCLAEKGAEGSRILEGPGRYEDNRQLKLGPLSTAERTSSPTESLFGSEPYGVSRVGAPTETRTAYALSNFSSRSGSPVQNISKLKRACDCENIPVVKKRSKNLG</sequence>
<evidence type="ECO:0000313" key="3">
    <source>
        <dbReference type="Proteomes" id="UP000521943"/>
    </source>
</evidence>
<organism evidence="2 3">
    <name type="scientific">Ephemerocybe angulata</name>
    <dbReference type="NCBI Taxonomy" id="980116"/>
    <lineage>
        <taxon>Eukaryota</taxon>
        <taxon>Fungi</taxon>
        <taxon>Dikarya</taxon>
        <taxon>Basidiomycota</taxon>
        <taxon>Agaricomycotina</taxon>
        <taxon>Agaricomycetes</taxon>
        <taxon>Agaricomycetidae</taxon>
        <taxon>Agaricales</taxon>
        <taxon>Agaricineae</taxon>
        <taxon>Psathyrellaceae</taxon>
        <taxon>Ephemerocybe</taxon>
    </lineage>
</organism>
<feature type="compositionally biased region" description="Polar residues" evidence="1">
    <location>
        <begin position="298"/>
        <end position="308"/>
    </location>
</feature>
<accession>A0A8H6LYB8</accession>
<gene>
    <name evidence="2" type="ORF">DFP72DRAFT_608191</name>
</gene>